<comment type="caution">
    <text evidence="8">The sequence shown here is derived from an EMBL/GenBank/DDBJ whole genome shotgun (WGS) entry which is preliminary data.</text>
</comment>
<keyword evidence="6" id="KW-1133">Transmembrane helix</keyword>
<keyword evidence="3" id="KW-0862">Zinc</keyword>
<keyword evidence="5" id="KW-0175">Coiled coil</keyword>
<keyword evidence="9" id="KW-1185">Reference proteome</keyword>
<proteinExistence type="predicted"/>
<gene>
    <name evidence="8" type="ORF">CJ030_MR4G010917</name>
</gene>
<dbReference type="Proteomes" id="UP000516437">
    <property type="component" value="Chromosome 4"/>
</dbReference>
<evidence type="ECO:0000256" key="2">
    <source>
        <dbReference type="ARBA" id="ARBA00022771"/>
    </source>
</evidence>
<dbReference type="Pfam" id="PF06839">
    <property type="entry name" value="Zn_ribbon_GRF"/>
    <property type="match status" value="1"/>
</dbReference>
<dbReference type="PROSITE" id="PS51999">
    <property type="entry name" value="ZF_GRF"/>
    <property type="match status" value="1"/>
</dbReference>
<evidence type="ECO:0000256" key="3">
    <source>
        <dbReference type="ARBA" id="ARBA00022833"/>
    </source>
</evidence>
<dbReference type="EMBL" id="RXIC02000022">
    <property type="protein sequence ID" value="KAB1215809.1"/>
    <property type="molecule type" value="Genomic_DNA"/>
</dbReference>
<dbReference type="InterPro" id="IPR010666">
    <property type="entry name" value="Znf_GRF"/>
</dbReference>
<dbReference type="GO" id="GO:0008270">
    <property type="term" value="F:zinc ion binding"/>
    <property type="evidence" value="ECO:0007669"/>
    <property type="project" value="UniProtKB-KW"/>
</dbReference>
<feature type="coiled-coil region" evidence="5">
    <location>
        <begin position="125"/>
        <end position="152"/>
    </location>
</feature>
<reference evidence="8 9" key="1">
    <citation type="journal article" date="2019" name="Plant Biotechnol. J.">
        <title>The red bayberry genome and genetic basis of sex determination.</title>
        <authorList>
            <person name="Jia H.M."/>
            <person name="Jia H.J."/>
            <person name="Cai Q.L."/>
            <person name="Wang Y."/>
            <person name="Zhao H.B."/>
            <person name="Yang W.F."/>
            <person name="Wang G.Y."/>
            <person name="Li Y.H."/>
            <person name="Zhan D.L."/>
            <person name="Shen Y.T."/>
            <person name="Niu Q.F."/>
            <person name="Chang L."/>
            <person name="Qiu J."/>
            <person name="Zhao L."/>
            <person name="Xie H.B."/>
            <person name="Fu W.Y."/>
            <person name="Jin J."/>
            <person name="Li X.W."/>
            <person name="Jiao Y."/>
            <person name="Zhou C.C."/>
            <person name="Tu T."/>
            <person name="Chai C.Y."/>
            <person name="Gao J.L."/>
            <person name="Fan L.J."/>
            <person name="van de Weg E."/>
            <person name="Wang J.Y."/>
            <person name="Gao Z.S."/>
        </authorList>
    </citation>
    <scope>NUCLEOTIDE SEQUENCE [LARGE SCALE GENOMIC DNA]</scope>
    <source>
        <tissue evidence="8">Leaves</tissue>
    </source>
</reference>
<evidence type="ECO:0000256" key="5">
    <source>
        <dbReference type="SAM" id="Coils"/>
    </source>
</evidence>
<evidence type="ECO:0000313" key="8">
    <source>
        <dbReference type="EMBL" id="KAB1215809.1"/>
    </source>
</evidence>
<dbReference type="PANTHER" id="PTHR33248">
    <property type="entry name" value="ZINC ION-BINDING PROTEIN"/>
    <property type="match status" value="1"/>
</dbReference>
<evidence type="ECO:0000259" key="7">
    <source>
        <dbReference type="PROSITE" id="PS51999"/>
    </source>
</evidence>
<evidence type="ECO:0000256" key="1">
    <source>
        <dbReference type="ARBA" id="ARBA00022723"/>
    </source>
</evidence>
<keyword evidence="6" id="KW-0812">Transmembrane</keyword>
<name>A0A6A1VSC2_9ROSI</name>
<protein>
    <recommendedName>
        <fullName evidence="7">GRF-type domain-containing protein</fullName>
    </recommendedName>
</protein>
<evidence type="ECO:0000256" key="4">
    <source>
        <dbReference type="PROSITE-ProRule" id="PRU01343"/>
    </source>
</evidence>
<dbReference type="OrthoDB" id="1297973at2759"/>
<organism evidence="8 9">
    <name type="scientific">Morella rubra</name>
    <name type="common">Chinese bayberry</name>
    <dbReference type="NCBI Taxonomy" id="262757"/>
    <lineage>
        <taxon>Eukaryota</taxon>
        <taxon>Viridiplantae</taxon>
        <taxon>Streptophyta</taxon>
        <taxon>Embryophyta</taxon>
        <taxon>Tracheophyta</taxon>
        <taxon>Spermatophyta</taxon>
        <taxon>Magnoliopsida</taxon>
        <taxon>eudicotyledons</taxon>
        <taxon>Gunneridae</taxon>
        <taxon>Pentapetalae</taxon>
        <taxon>rosids</taxon>
        <taxon>fabids</taxon>
        <taxon>Fagales</taxon>
        <taxon>Myricaceae</taxon>
        <taxon>Morella</taxon>
    </lineage>
</organism>
<evidence type="ECO:0000256" key="6">
    <source>
        <dbReference type="SAM" id="Phobius"/>
    </source>
</evidence>
<feature type="transmembrane region" description="Helical" evidence="6">
    <location>
        <begin position="151"/>
        <end position="171"/>
    </location>
</feature>
<keyword evidence="2 4" id="KW-0863">Zinc-finger</keyword>
<dbReference type="AlphaFoldDB" id="A0A6A1VSC2"/>
<sequence length="176" mass="20472">MSHRRSSAASTLSDGRFASKERSEGKLDVRPLCFCGISARARFSKTSLNPGRRFWSCSQYSAATRDKACSFFEWIDPPSQQQEDDETNSVLCQLKTMKKKLRIMEERQNKTDELFLKQSYMEEKLKLYEEKLKSTEKMLKAMDEKLKRLKLVMLGSWVLFCSCIYLCLSGVERESM</sequence>
<evidence type="ECO:0000313" key="9">
    <source>
        <dbReference type="Proteomes" id="UP000516437"/>
    </source>
</evidence>
<feature type="domain" description="GRF-type" evidence="7">
    <location>
        <begin position="33"/>
        <end position="78"/>
    </location>
</feature>
<keyword evidence="6" id="KW-0472">Membrane</keyword>
<accession>A0A6A1VSC2</accession>
<keyword evidence="1" id="KW-0479">Metal-binding</keyword>